<reference evidence="1 2" key="1">
    <citation type="submission" date="2015-08" db="EMBL/GenBank/DDBJ databases">
        <title>Genome sequencing of Penicillium nordicum.</title>
        <authorList>
            <person name="Nguyen H.D."/>
            <person name="Seifert K.A."/>
        </authorList>
    </citation>
    <scope>NUCLEOTIDE SEQUENCE [LARGE SCALE GENOMIC DNA]</scope>
    <source>
        <strain evidence="1 2">DAOMC 185683</strain>
    </source>
</reference>
<organism evidence="1 2">
    <name type="scientific">Penicillium nordicum</name>
    <dbReference type="NCBI Taxonomy" id="229535"/>
    <lineage>
        <taxon>Eukaryota</taxon>
        <taxon>Fungi</taxon>
        <taxon>Dikarya</taxon>
        <taxon>Ascomycota</taxon>
        <taxon>Pezizomycotina</taxon>
        <taxon>Eurotiomycetes</taxon>
        <taxon>Eurotiomycetidae</taxon>
        <taxon>Eurotiales</taxon>
        <taxon>Aspergillaceae</taxon>
        <taxon>Penicillium</taxon>
    </lineage>
</organism>
<sequence length="69" mass="7961">MKGAAFRLYSDLSIHQFLLTSLSLEPSLYYLHFGLISTTLHFSLSFGLDHLGHFTCQHEIPFAKSWFIQ</sequence>
<dbReference type="EMBL" id="LHQQ01000083">
    <property type="protein sequence ID" value="KOS43339.1"/>
    <property type="molecule type" value="Genomic_DNA"/>
</dbReference>
<protein>
    <submittedName>
        <fullName evidence="1">Uncharacterized protein</fullName>
    </submittedName>
</protein>
<gene>
    <name evidence="1" type="ORF">ACN38_g5736</name>
</gene>
<accession>A0A0M9WFW8</accession>
<name>A0A0M9WFW8_9EURO</name>
<proteinExistence type="predicted"/>
<dbReference type="Proteomes" id="UP000037696">
    <property type="component" value="Unassembled WGS sequence"/>
</dbReference>
<comment type="caution">
    <text evidence="1">The sequence shown here is derived from an EMBL/GenBank/DDBJ whole genome shotgun (WGS) entry which is preliminary data.</text>
</comment>
<evidence type="ECO:0000313" key="2">
    <source>
        <dbReference type="Proteomes" id="UP000037696"/>
    </source>
</evidence>
<evidence type="ECO:0000313" key="1">
    <source>
        <dbReference type="EMBL" id="KOS43339.1"/>
    </source>
</evidence>
<dbReference type="AlphaFoldDB" id="A0A0M9WFW8"/>
<keyword evidence="2" id="KW-1185">Reference proteome</keyword>